<evidence type="ECO:0000256" key="2">
    <source>
        <dbReference type="ARBA" id="ARBA00022603"/>
    </source>
</evidence>
<keyword evidence="13" id="KW-1185">Reference proteome</keyword>
<dbReference type="FunFam" id="3.10.330.20:FF:000002">
    <property type="entry name" value="tRNA (adenine(58)-N(1))-methyltransferase catalytic subunit TRMT61A"/>
    <property type="match status" value="1"/>
</dbReference>
<feature type="binding site" evidence="9">
    <location>
        <position position="161"/>
    </location>
    <ligand>
        <name>S-adenosyl-L-methionine</name>
        <dbReference type="ChEBI" id="CHEBI:59789"/>
    </ligand>
</feature>
<dbReference type="OMA" id="RPDHRMI"/>
<evidence type="ECO:0000256" key="7">
    <source>
        <dbReference type="ARBA" id="ARBA00048481"/>
    </source>
</evidence>
<comment type="similarity">
    <text evidence="8">Belongs to the class I-like SAM-binding methyltransferase superfamily. TRM61 family.</text>
</comment>
<evidence type="ECO:0000256" key="1">
    <source>
        <dbReference type="ARBA" id="ARBA00004123"/>
    </source>
</evidence>
<evidence type="ECO:0000256" key="3">
    <source>
        <dbReference type="ARBA" id="ARBA00022679"/>
    </source>
</evidence>
<dbReference type="PANTHER" id="PTHR12133">
    <property type="entry name" value="TRNA (ADENINE(58)-N(1))-METHYLTRANSFERASE"/>
    <property type="match status" value="1"/>
</dbReference>
<accession>A0A9Q0RJ56</accession>
<keyword evidence="5 8" id="KW-0819">tRNA processing</keyword>
<sequence>MSFCKYKSHVEVGDTVVVYVNPRLMYSLKIKEKEVFQTRFGALRHDDIVGKPYGSKLACTKGYVHIMDMTPELWTITLPHRTQIIYGTDISFILIQLQLKPGSIVIEAGTGSGSLSHSIARTIAPNGRLFTFDFHKERADAAREEFTDHGLGQIIVVQHRDVCADGFINIDQSVDAVFLDLPHPWEAIESASSALKNGGRICCFSPCIEQVQKSSESLRNLNFMDVETYECVLRPYEFRDWSLKKFKYDPSRVNSSVSHVDQNNPDVGGDTNKSDEEIYQENDDTNKRCKLDPKLKTEHSLDNNDDHKNDDQDVNYFISYMNNEVAGHTGFLTFATKFDFTAV</sequence>
<dbReference type="PANTHER" id="PTHR12133:SF2">
    <property type="entry name" value="TRNA (ADENINE(58)-N(1))-METHYLTRANSFERASE CATALYTIC SUBUNIT TRMT61A"/>
    <property type="match status" value="1"/>
</dbReference>
<dbReference type="Pfam" id="PF14801">
    <property type="entry name" value="TrmI-like_N"/>
    <property type="match status" value="1"/>
</dbReference>
<keyword evidence="3 8" id="KW-0808">Transferase</keyword>
<dbReference type="OrthoDB" id="1925287at2759"/>
<feature type="compositionally biased region" description="Polar residues" evidence="10">
    <location>
        <begin position="253"/>
        <end position="265"/>
    </location>
</feature>
<dbReference type="GO" id="GO:0005634">
    <property type="term" value="C:nucleus"/>
    <property type="evidence" value="ECO:0007669"/>
    <property type="project" value="UniProtKB-SubCell"/>
</dbReference>
<dbReference type="PROSITE" id="PS51620">
    <property type="entry name" value="SAM_TRM61"/>
    <property type="match status" value="1"/>
</dbReference>
<evidence type="ECO:0000256" key="4">
    <source>
        <dbReference type="ARBA" id="ARBA00022691"/>
    </source>
</evidence>
<evidence type="ECO:0000256" key="9">
    <source>
        <dbReference type="PIRSR" id="PIRSR017269-1"/>
    </source>
</evidence>
<organism evidence="12 13">
    <name type="scientific">Blomia tropicalis</name>
    <name type="common">Mite</name>
    <dbReference type="NCBI Taxonomy" id="40697"/>
    <lineage>
        <taxon>Eukaryota</taxon>
        <taxon>Metazoa</taxon>
        <taxon>Ecdysozoa</taxon>
        <taxon>Arthropoda</taxon>
        <taxon>Chelicerata</taxon>
        <taxon>Arachnida</taxon>
        <taxon>Acari</taxon>
        <taxon>Acariformes</taxon>
        <taxon>Sarcoptiformes</taxon>
        <taxon>Astigmata</taxon>
        <taxon>Glycyphagoidea</taxon>
        <taxon>Echimyopodidae</taxon>
        <taxon>Blomia</taxon>
    </lineage>
</organism>
<feature type="region of interest" description="Disordered" evidence="10">
    <location>
        <begin position="253"/>
        <end position="285"/>
    </location>
</feature>
<dbReference type="Gene3D" id="3.40.50.150">
    <property type="entry name" value="Vaccinia Virus protein VP39"/>
    <property type="match status" value="1"/>
</dbReference>
<feature type="binding site" evidence="9">
    <location>
        <position position="133"/>
    </location>
    <ligand>
        <name>S-adenosyl-L-methionine</name>
        <dbReference type="ChEBI" id="CHEBI:59789"/>
    </ligand>
</feature>
<evidence type="ECO:0000256" key="5">
    <source>
        <dbReference type="ARBA" id="ARBA00022694"/>
    </source>
</evidence>
<comment type="caution">
    <text evidence="12">The sequence shown here is derived from an EMBL/GenBank/DDBJ whole genome shotgun (WGS) entry which is preliminary data.</text>
</comment>
<dbReference type="GO" id="GO:0160107">
    <property type="term" value="F:tRNA (adenine(58)-N1)-methyltransferase activity"/>
    <property type="evidence" value="ECO:0007669"/>
    <property type="project" value="UniProtKB-EC"/>
</dbReference>
<feature type="domain" description="tRNA (adenine(58)-N(1))-methyltransferase catalytic subunit TRM61 C-terminal" evidence="11">
    <location>
        <begin position="62"/>
        <end position="337"/>
    </location>
</feature>
<comment type="catalytic activity">
    <reaction evidence="8">
        <text>adenosine(58) in tRNA + S-adenosyl-L-methionine = N(1)-methyladenosine(58) in tRNA + S-adenosyl-L-homocysteine + H(+)</text>
        <dbReference type="Rhea" id="RHEA:43152"/>
        <dbReference type="Rhea" id="RHEA-COMP:10365"/>
        <dbReference type="Rhea" id="RHEA-COMP:10366"/>
        <dbReference type="ChEBI" id="CHEBI:15378"/>
        <dbReference type="ChEBI" id="CHEBI:57856"/>
        <dbReference type="ChEBI" id="CHEBI:59789"/>
        <dbReference type="ChEBI" id="CHEBI:74411"/>
        <dbReference type="ChEBI" id="CHEBI:74491"/>
        <dbReference type="EC" id="2.1.1.220"/>
    </reaction>
</comment>
<keyword evidence="2 8" id="KW-0489">Methyltransferase</keyword>
<feature type="binding site" evidence="9">
    <location>
        <position position="180"/>
    </location>
    <ligand>
        <name>S-adenosyl-L-methionine</name>
        <dbReference type="ChEBI" id="CHEBI:59789"/>
    </ligand>
</feature>
<dbReference type="PIRSF" id="PIRSF017269">
    <property type="entry name" value="GCD14"/>
    <property type="match status" value="1"/>
</dbReference>
<reference evidence="12" key="1">
    <citation type="submission" date="2022-12" db="EMBL/GenBank/DDBJ databases">
        <title>Genome assemblies of Blomia tropicalis.</title>
        <authorList>
            <person name="Cui Y."/>
        </authorList>
    </citation>
    <scope>NUCLEOTIDE SEQUENCE</scope>
    <source>
        <tissue evidence="12">Adult mites</tissue>
    </source>
</reference>
<dbReference type="CDD" id="cd02440">
    <property type="entry name" value="AdoMet_MTases"/>
    <property type="match status" value="1"/>
</dbReference>
<comment type="catalytic activity">
    <reaction evidence="7">
        <text>an adenosine in mRNA + S-adenosyl-L-methionine = an N(1)-methyladenosine in mRNA + S-adenosyl-L-homocysteine + H(+)</text>
        <dbReference type="Rhea" id="RHEA:55392"/>
        <dbReference type="Rhea" id="RHEA-COMP:12414"/>
        <dbReference type="Rhea" id="RHEA-COMP:12415"/>
        <dbReference type="ChEBI" id="CHEBI:15378"/>
        <dbReference type="ChEBI" id="CHEBI:57856"/>
        <dbReference type="ChEBI" id="CHEBI:59789"/>
        <dbReference type="ChEBI" id="CHEBI:74411"/>
        <dbReference type="ChEBI" id="CHEBI:74491"/>
    </reaction>
</comment>
<dbReference type="EMBL" id="JAPWDV010000003">
    <property type="protein sequence ID" value="KAJ6216414.1"/>
    <property type="molecule type" value="Genomic_DNA"/>
</dbReference>
<comment type="function">
    <text evidence="8">Catalytic subunit of tRNA (adenine-N(1)-)-methyltransferase, which catalyzes the formation of N(1)-methyladenine at position 58 (m1A58) in initiator methionyl-tRNA.</text>
</comment>
<proteinExistence type="inferred from homology"/>
<evidence type="ECO:0000256" key="10">
    <source>
        <dbReference type="SAM" id="MobiDB-lite"/>
    </source>
</evidence>
<comment type="subcellular location">
    <subcellularLocation>
        <location evidence="1 8">Nucleus</location>
    </subcellularLocation>
</comment>
<evidence type="ECO:0000256" key="8">
    <source>
        <dbReference type="PIRNR" id="PIRNR017269"/>
    </source>
</evidence>
<evidence type="ECO:0000313" key="12">
    <source>
        <dbReference type="EMBL" id="KAJ6216414.1"/>
    </source>
</evidence>
<gene>
    <name evidence="12" type="ORF">RDWZM_007571</name>
</gene>
<name>A0A9Q0RJ56_BLOTA</name>
<keyword evidence="4 8" id="KW-0949">S-adenosyl-L-methionine</keyword>
<dbReference type="InterPro" id="IPR049470">
    <property type="entry name" value="TRM61_C"/>
</dbReference>
<evidence type="ECO:0000313" key="13">
    <source>
        <dbReference type="Proteomes" id="UP001142055"/>
    </source>
</evidence>
<feature type="binding site" evidence="9">
    <location>
        <begin position="112"/>
        <end position="115"/>
    </location>
    <ligand>
        <name>S-adenosyl-L-methionine</name>
        <dbReference type="ChEBI" id="CHEBI:59789"/>
    </ligand>
</feature>
<keyword evidence="6 8" id="KW-0539">Nucleus</keyword>
<dbReference type="Pfam" id="PF08704">
    <property type="entry name" value="GCD14"/>
    <property type="match status" value="1"/>
</dbReference>
<evidence type="ECO:0000259" key="11">
    <source>
        <dbReference type="Pfam" id="PF08704"/>
    </source>
</evidence>
<dbReference type="AlphaFoldDB" id="A0A9Q0RJ56"/>
<dbReference type="Gene3D" id="3.10.330.20">
    <property type="match status" value="1"/>
</dbReference>
<dbReference type="InterPro" id="IPR029063">
    <property type="entry name" value="SAM-dependent_MTases_sf"/>
</dbReference>
<dbReference type="SUPFAM" id="SSF53335">
    <property type="entry name" value="S-adenosyl-L-methionine-dependent methyltransferases"/>
    <property type="match status" value="1"/>
</dbReference>
<evidence type="ECO:0000256" key="6">
    <source>
        <dbReference type="ARBA" id="ARBA00023242"/>
    </source>
</evidence>
<dbReference type="GO" id="GO:0031515">
    <property type="term" value="C:tRNA (m1A) methyltransferase complex"/>
    <property type="evidence" value="ECO:0007669"/>
    <property type="project" value="UniProtKB-UniRule"/>
</dbReference>
<dbReference type="GO" id="GO:0030488">
    <property type="term" value="P:tRNA methylation"/>
    <property type="evidence" value="ECO:0007669"/>
    <property type="project" value="InterPro"/>
</dbReference>
<dbReference type="InterPro" id="IPR014816">
    <property type="entry name" value="tRNA_MeTrfase_Gcd14"/>
</dbReference>
<protein>
    <recommendedName>
        <fullName evidence="8">tRNA (adenine(58)-N(1))-methyltransferase catalytic subunit TRMT61A</fullName>
        <ecNumber evidence="8">2.1.1.220</ecNumber>
    </recommendedName>
</protein>
<dbReference type="EC" id="2.1.1.220" evidence="8"/>
<dbReference type="Proteomes" id="UP001142055">
    <property type="component" value="Chromosome 3"/>
</dbReference>